<keyword evidence="7" id="KW-1185">Reference proteome</keyword>
<evidence type="ECO:0000256" key="4">
    <source>
        <dbReference type="ARBA" id="ARBA00023136"/>
    </source>
</evidence>
<dbReference type="Pfam" id="PF09685">
    <property type="entry name" value="MamF_MmsF"/>
    <property type="match status" value="1"/>
</dbReference>
<dbReference type="EMBL" id="CP076133">
    <property type="protein sequence ID" value="QWG04647.1"/>
    <property type="molecule type" value="Genomic_DNA"/>
</dbReference>
<accession>A0AAX1NAY4</accession>
<organism evidence="6 7">
    <name type="scientific">Flammeovirga yaeyamensis</name>
    <dbReference type="NCBI Taxonomy" id="367791"/>
    <lineage>
        <taxon>Bacteria</taxon>
        <taxon>Pseudomonadati</taxon>
        <taxon>Bacteroidota</taxon>
        <taxon>Cytophagia</taxon>
        <taxon>Cytophagales</taxon>
        <taxon>Flammeovirgaceae</taxon>
        <taxon>Flammeovirga</taxon>
    </lineage>
</organism>
<evidence type="ECO:0000313" key="6">
    <source>
        <dbReference type="EMBL" id="QWG04647.1"/>
    </source>
</evidence>
<dbReference type="Proteomes" id="UP000678679">
    <property type="component" value="Chromosome 2"/>
</dbReference>
<name>A0AAX1NAY4_9BACT</name>
<feature type="transmembrane region" description="Helical" evidence="5">
    <location>
        <begin position="74"/>
        <end position="107"/>
    </location>
</feature>
<keyword evidence="4 5" id="KW-0472">Membrane</keyword>
<evidence type="ECO:0000256" key="3">
    <source>
        <dbReference type="ARBA" id="ARBA00022989"/>
    </source>
</evidence>
<sequence length="127" mass="14344">MDIHNENFHQAEVRPWGMEENQFCALMHIAQFASYVVPVAGIALPIIMWALNKDQSEKIDVQGKHIVNWIISSYLYYIIFGLLSIVLIGIPFVIAVGILSVVCAIIGAVKSREGEVYEYPFTIDFIK</sequence>
<protein>
    <submittedName>
        <fullName evidence="6">DUF4870 domain-containing protein</fullName>
    </submittedName>
</protein>
<evidence type="ECO:0000256" key="2">
    <source>
        <dbReference type="ARBA" id="ARBA00022692"/>
    </source>
</evidence>
<dbReference type="KEGG" id="fya:KMW28_27495"/>
<dbReference type="AlphaFoldDB" id="A0AAX1NAY4"/>
<dbReference type="RefSeq" id="WP_066215472.1">
    <property type="nucleotide sequence ID" value="NZ_CP076133.1"/>
</dbReference>
<evidence type="ECO:0000256" key="5">
    <source>
        <dbReference type="SAM" id="Phobius"/>
    </source>
</evidence>
<reference evidence="6 7" key="1">
    <citation type="submission" date="2021-05" db="EMBL/GenBank/DDBJ databases">
        <title>Comparative genomic studies on the polysaccharide-degrading batcterial strains of the Flammeovirga genus.</title>
        <authorList>
            <person name="Zewei F."/>
            <person name="Zheng Z."/>
            <person name="Yu L."/>
            <person name="Ruyue G."/>
            <person name="Yanhong M."/>
            <person name="Yuanyuan C."/>
            <person name="Jingyan G."/>
            <person name="Wenjun H."/>
        </authorList>
    </citation>
    <scope>NUCLEOTIDE SEQUENCE [LARGE SCALE GENOMIC DNA]</scope>
    <source>
        <strain evidence="6 7">NBRC:100898</strain>
    </source>
</reference>
<gene>
    <name evidence="6" type="ORF">KMW28_27495</name>
</gene>
<dbReference type="InterPro" id="IPR019109">
    <property type="entry name" value="MamF_MmsF"/>
</dbReference>
<evidence type="ECO:0000313" key="7">
    <source>
        <dbReference type="Proteomes" id="UP000678679"/>
    </source>
</evidence>
<comment type="subcellular location">
    <subcellularLocation>
        <location evidence="1">Membrane</location>
        <topology evidence="1">Multi-pass membrane protein</topology>
    </subcellularLocation>
</comment>
<evidence type="ECO:0000256" key="1">
    <source>
        <dbReference type="ARBA" id="ARBA00004141"/>
    </source>
</evidence>
<keyword evidence="2 5" id="KW-0812">Transmembrane</keyword>
<proteinExistence type="predicted"/>
<keyword evidence="3 5" id="KW-1133">Transmembrane helix</keyword>
<feature type="transmembrane region" description="Helical" evidence="5">
    <location>
        <begin position="32"/>
        <end position="51"/>
    </location>
</feature>